<dbReference type="Gramene" id="CDY47640">
    <property type="protein sequence ID" value="CDY47640"/>
    <property type="gene ID" value="GSBRNA2T00087860001"/>
</dbReference>
<sequence>MSKVCRGWNYTSNHSEDEDGRIIIIWKDTVSVRVLKQSSQSVSCEVKLPGSPLFVFFFLRIQRESRPEFFTNSAFQTWNFLREIEENYFKQRSRVNWSKAGDQNTVFFFRMVQTRMNFNFIRSFLLPSGVIISDPIQMSLHAVTHFQTTLGPSPAPPLGIISSAQWFQSFTEFTC</sequence>
<dbReference type="AlphaFoldDB" id="A0A078I9M3"/>
<gene>
    <name evidence="1" type="primary">BnaC05g18960D</name>
    <name evidence="1" type="ORF">GSBRNA2T00087860001</name>
</gene>
<evidence type="ECO:0000313" key="2">
    <source>
        <dbReference type="Proteomes" id="UP000028999"/>
    </source>
</evidence>
<protein>
    <submittedName>
        <fullName evidence="1">BnaC05g18960D protein</fullName>
    </submittedName>
</protein>
<keyword evidence="2" id="KW-1185">Reference proteome</keyword>
<organism evidence="1 2">
    <name type="scientific">Brassica napus</name>
    <name type="common">Rape</name>
    <dbReference type="NCBI Taxonomy" id="3708"/>
    <lineage>
        <taxon>Eukaryota</taxon>
        <taxon>Viridiplantae</taxon>
        <taxon>Streptophyta</taxon>
        <taxon>Embryophyta</taxon>
        <taxon>Tracheophyta</taxon>
        <taxon>Spermatophyta</taxon>
        <taxon>Magnoliopsida</taxon>
        <taxon>eudicotyledons</taxon>
        <taxon>Gunneridae</taxon>
        <taxon>Pentapetalae</taxon>
        <taxon>rosids</taxon>
        <taxon>malvids</taxon>
        <taxon>Brassicales</taxon>
        <taxon>Brassicaceae</taxon>
        <taxon>Brassiceae</taxon>
        <taxon>Brassica</taxon>
    </lineage>
</organism>
<accession>A0A078I9M3</accession>
<dbReference type="EMBL" id="LK032727">
    <property type="protein sequence ID" value="CDY47640.1"/>
    <property type="molecule type" value="Genomic_DNA"/>
</dbReference>
<reference evidence="1 2" key="1">
    <citation type="journal article" date="2014" name="Science">
        <title>Plant genetics. Early allopolyploid evolution in the post-Neolithic Brassica napus oilseed genome.</title>
        <authorList>
            <person name="Chalhoub B."/>
            <person name="Denoeud F."/>
            <person name="Liu S."/>
            <person name="Parkin I.A."/>
            <person name="Tang H."/>
            <person name="Wang X."/>
            <person name="Chiquet J."/>
            <person name="Belcram H."/>
            <person name="Tong C."/>
            <person name="Samans B."/>
            <person name="Correa M."/>
            <person name="Da Silva C."/>
            <person name="Just J."/>
            <person name="Falentin C."/>
            <person name="Koh C.S."/>
            <person name="Le Clainche I."/>
            <person name="Bernard M."/>
            <person name="Bento P."/>
            <person name="Noel B."/>
            <person name="Labadie K."/>
            <person name="Alberti A."/>
            <person name="Charles M."/>
            <person name="Arnaud D."/>
            <person name="Guo H."/>
            <person name="Daviaud C."/>
            <person name="Alamery S."/>
            <person name="Jabbari K."/>
            <person name="Zhao M."/>
            <person name="Edger P.P."/>
            <person name="Chelaifa H."/>
            <person name="Tack D."/>
            <person name="Lassalle G."/>
            <person name="Mestiri I."/>
            <person name="Schnel N."/>
            <person name="Le Paslier M.C."/>
            <person name="Fan G."/>
            <person name="Renault V."/>
            <person name="Bayer P.E."/>
            <person name="Golicz A.A."/>
            <person name="Manoli S."/>
            <person name="Lee T.H."/>
            <person name="Thi V.H."/>
            <person name="Chalabi S."/>
            <person name="Hu Q."/>
            <person name="Fan C."/>
            <person name="Tollenaere R."/>
            <person name="Lu Y."/>
            <person name="Battail C."/>
            <person name="Shen J."/>
            <person name="Sidebottom C.H."/>
            <person name="Wang X."/>
            <person name="Canaguier A."/>
            <person name="Chauveau A."/>
            <person name="Berard A."/>
            <person name="Deniot G."/>
            <person name="Guan M."/>
            <person name="Liu Z."/>
            <person name="Sun F."/>
            <person name="Lim Y.P."/>
            <person name="Lyons E."/>
            <person name="Town C.D."/>
            <person name="Bancroft I."/>
            <person name="Wang X."/>
            <person name="Meng J."/>
            <person name="Ma J."/>
            <person name="Pires J.C."/>
            <person name="King G.J."/>
            <person name="Brunel D."/>
            <person name="Delourme R."/>
            <person name="Renard M."/>
            <person name="Aury J.M."/>
            <person name="Adams K.L."/>
            <person name="Batley J."/>
            <person name="Snowdon R.J."/>
            <person name="Tost J."/>
            <person name="Edwards D."/>
            <person name="Zhou Y."/>
            <person name="Hua W."/>
            <person name="Sharpe A.G."/>
            <person name="Paterson A.H."/>
            <person name="Guan C."/>
            <person name="Wincker P."/>
        </authorList>
    </citation>
    <scope>NUCLEOTIDE SEQUENCE [LARGE SCALE GENOMIC DNA]</scope>
    <source>
        <strain evidence="2">cv. Darmor-bzh</strain>
    </source>
</reference>
<dbReference type="PaxDb" id="3708-A0A078I9M3"/>
<evidence type="ECO:0000313" key="1">
    <source>
        <dbReference type="EMBL" id="CDY47640.1"/>
    </source>
</evidence>
<dbReference type="Proteomes" id="UP000028999">
    <property type="component" value="Unassembled WGS sequence"/>
</dbReference>
<proteinExistence type="predicted"/>
<name>A0A078I9M3_BRANA</name>